<accession>A0A1C7IKW2</accession>
<organism evidence="7 8">
    <name type="scientific">Blautia pseudococcoides</name>
    <dbReference type="NCBI Taxonomy" id="1796616"/>
    <lineage>
        <taxon>Bacteria</taxon>
        <taxon>Bacillati</taxon>
        <taxon>Bacillota</taxon>
        <taxon>Clostridia</taxon>
        <taxon>Lachnospirales</taxon>
        <taxon>Lachnospiraceae</taxon>
        <taxon>Blautia</taxon>
    </lineage>
</organism>
<dbReference type="OrthoDB" id="5054at2"/>
<dbReference type="Pfam" id="PF01957">
    <property type="entry name" value="NfeD"/>
    <property type="match status" value="1"/>
</dbReference>
<evidence type="ECO:0000256" key="3">
    <source>
        <dbReference type="ARBA" id="ARBA00022989"/>
    </source>
</evidence>
<dbReference type="Proteomes" id="UP000092574">
    <property type="component" value="Chromosome"/>
</dbReference>
<keyword evidence="2 5" id="KW-0812">Transmembrane</keyword>
<sequence>MLFSVFYDIISANGYIICKGLIFLPEIIRKGEVGMWTAITAGTISIIWLILLAVLLVIEIITLGLTTIWFAGGALVAFLVSIAGGPLWLQILLFLAVSVVLLIFTRPLAVKYMNRNVNKTNVDSLPGEKAVVTKTIDNLRGTGQAVVNGLEWSAKSRDETIIDEGAIVRIVAVEGVKLVVEEEK</sequence>
<dbReference type="PANTHER" id="PTHR33507:SF3">
    <property type="entry name" value="INNER MEMBRANE PROTEIN YBBJ"/>
    <property type="match status" value="1"/>
</dbReference>
<dbReference type="KEGG" id="byl:A4V09_19065"/>
<reference evidence="7" key="1">
    <citation type="submission" date="2017-04" db="EMBL/GenBank/DDBJ databases">
        <title>Complete Genome Sequences of Twelve Strains of a Stable Defined Moderately Diverse Mouse Microbiota 2 (sDMDMm2).</title>
        <authorList>
            <person name="Uchimura Y."/>
            <person name="Wyss M."/>
            <person name="Brugiroux S."/>
            <person name="Limenitakis J.P."/>
            <person name="Stecher B."/>
            <person name="McCoy K.D."/>
            <person name="Macpherson A.J."/>
        </authorList>
    </citation>
    <scope>NUCLEOTIDE SEQUENCE</scope>
    <source>
        <strain evidence="7">YL58</strain>
    </source>
</reference>
<keyword evidence="3 5" id="KW-1133">Transmembrane helix</keyword>
<feature type="transmembrane region" description="Helical" evidence="5">
    <location>
        <begin position="33"/>
        <end position="56"/>
    </location>
</feature>
<dbReference type="SUPFAM" id="SSF141322">
    <property type="entry name" value="NfeD domain-like"/>
    <property type="match status" value="1"/>
</dbReference>
<dbReference type="PANTHER" id="PTHR33507">
    <property type="entry name" value="INNER MEMBRANE PROTEIN YBBJ"/>
    <property type="match status" value="1"/>
</dbReference>
<comment type="subcellular location">
    <subcellularLocation>
        <location evidence="1">Membrane</location>
        <topology evidence="1">Multi-pass membrane protein</topology>
    </subcellularLocation>
</comment>
<dbReference type="InterPro" id="IPR012340">
    <property type="entry name" value="NA-bd_OB-fold"/>
</dbReference>
<gene>
    <name evidence="7" type="ORF">A4V09_19065</name>
</gene>
<evidence type="ECO:0000256" key="4">
    <source>
        <dbReference type="ARBA" id="ARBA00023136"/>
    </source>
</evidence>
<protein>
    <recommendedName>
        <fullName evidence="6">NfeD-like C-terminal domain-containing protein</fullName>
    </recommendedName>
</protein>
<evidence type="ECO:0000256" key="1">
    <source>
        <dbReference type="ARBA" id="ARBA00004141"/>
    </source>
</evidence>
<name>A0A1C7IKW2_9FIRM</name>
<keyword evidence="4 5" id="KW-0472">Membrane</keyword>
<evidence type="ECO:0000256" key="2">
    <source>
        <dbReference type="ARBA" id="ARBA00022692"/>
    </source>
</evidence>
<feature type="domain" description="NfeD-like C-terminal" evidence="6">
    <location>
        <begin position="123"/>
        <end position="181"/>
    </location>
</feature>
<dbReference type="AlphaFoldDB" id="A0A1C7IKW2"/>
<dbReference type="Gene3D" id="2.40.50.140">
    <property type="entry name" value="Nucleic acid-binding proteins"/>
    <property type="match status" value="1"/>
</dbReference>
<evidence type="ECO:0000259" key="6">
    <source>
        <dbReference type="Pfam" id="PF01957"/>
    </source>
</evidence>
<dbReference type="GO" id="GO:0005886">
    <property type="term" value="C:plasma membrane"/>
    <property type="evidence" value="ECO:0007669"/>
    <property type="project" value="TreeGrafter"/>
</dbReference>
<feature type="transmembrane region" description="Helical" evidence="5">
    <location>
        <begin position="88"/>
        <end position="109"/>
    </location>
</feature>
<evidence type="ECO:0000256" key="5">
    <source>
        <dbReference type="SAM" id="Phobius"/>
    </source>
</evidence>
<proteinExistence type="predicted"/>
<dbReference type="EMBL" id="CP015405">
    <property type="protein sequence ID" value="ANU78752.2"/>
    <property type="molecule type" value="Genomic_DNA"/>
</dbReference>
<dbReference type="STRING" id="1796616.A4V09_19065"/>
<keyword evidence="8" id="KW-1185">Reference proteome</keyword>
<dbReference type="InterPro" id="IPR052165">
    <property type="entry name" value="Membrane_assoc_protease"/>
</dbReference>
<feature type="transmembrane region" description="Helical" evidence="5">
    <location>
        <begin position="63"/>
        <end position="82"/>
    </location>
</feature>
<evidence type="ECO:0000313" key="8">
    <source>
        <dbReference type="Proteomes" id="UP000092574"/>
    </source>
</evidence>
<dbReference type="InterPro" id="IPR002810">
    <property type="entry name" value="NfeD-like_C"/>
</dbReference>
<evidence type="ECO:0000313" key="7">
    <source>
        <dbReference type="EMBL" id="ANU78752.2"/>
    </source>
</evidence>